<dbReference type="EMBL" id="JACIEE010000002">
    <property type="protein sequence ID" value="MBB3975999.1"/>
    <property type="molecule type" value="Genomic_DNA"/>
</dbReference>
<comment type="caution">
    <text evidence="1">The sequence shown here is derived from an EMBL/GenBank/DDBJ whole genome shotgun (WGS) entry which is preliminary data.</text>
</comment>
<gene>
    <name evidence="1" type="ORF">GGQ64_001186</name>
</gene>
<dbReference type="RefSeq" id="WP_183800438.1">
    <property type="nucleotide sequence ID" value="NZ_JACIEE010000002.1"/>
</dbReference>
<protein>
    <submittedName>
        <fullName evidence="1">Uncharacterized protein</fullName>
    </submittedName>
</protein>
<dbReference type="Proteomes" id="UP000574761">
    <property type="component" value="Unassembled WGS sequence"/>
</dbReference>
<accession>A0A7W6D500</accession>
<name>A0A7W6D500_9HYPH</name>
<evidence type="ECO:0000313" key="1">
    <source>
        <dbReference type="EMBL" id="MBB3975999.1"/>
    </source>
</evidence>
<sequence length="66" mass="7421">MLKLFLNPFTLVASLLPAPDDRDDAWIRDPLAHPDIEAMDERQRADLPFHSLPRAPDLSAPVACRT</sequence>
<keyword evidence="2" id="KW-1185">Reference proteome</keyword>
<reference evidence="1 2" key="1">
    <citation type="submission" date="2020-08" db="EMBL/GenBank/DDBJ databases">
        <title>Genomic Encyclopedia of Type Strains, Phase IV (KMG-IV): sequencing the most valuable type-strain genomes for metagenomic binning, comparative biology and taxonomic classification.</title>
        <authorList>
            <person name="Goeker M."/>
        </authorList>
    </citation>
    <scope>NUCLEOTIDE SEQUENCE [LARGE SCALE GENOMIC DNA]</scope>
    <source>
        <strain evidence="1 2">DSM 100211</strain>
    </source>
</reference>
<evidence type="ECO:0000313" key="2">
    <source>
        <dbReference type="Proteomes" id="UP000574761"/>
    </source>
</evidence>
<proteinExistence type="predicted"/>
<organism evidence="1 2">
    <name type="scientific">Mycoplana azooxidifex</name>
    <dbReference type="NCBI Taxonomy" id="1636188"/>
    <lineage>
        <taxon>Bacteria</taxon>
        <taxon>Pseudomonadati</taxon>
        <taxon>Pseudomonadota</taxon>
        <taxon>Alphaproteobacteria</taxon>
        <taxon>Hyphomicrobiales</taxon>
        <taxon>Rhizobiaceae</taxon>
        <taxon>Mycoplana</taxon>
    </lineage>
</organism>
<dbReference type="AlphaFoldDB" id="A0A7W6D500"/>